<gene>
    <name evidence="1" type="ORF">HAX54_015199</name>
</gene>
<comment type="caution">
    <text evidence="1">The sequence shown here is derived from an EMBL/GenBank/DDBJ whole genome shotgun (WGS) entry which is preliminary data.</text>
</comment>
<evidence type="ECO:0000313" key="2">
    <source>
        <dbReference type="Proteomes" id="UP000823775"/>
    </source>
</evidence>
<sequence length="147" mass="16334">MIVVSDTMLGRLVVEVAITKGTPTQVVPFPRMPNVNLTDYMKKPSLKDGMQFLQVPLLVVEEFINKSLDRVRLIKTQSSNCSPSNPIVRPKSTLAFINKPNHIILKVLFGPGESLPDVRITRNPNFIYKMSLNIVLGFGELAQSLGT</sequence>
<accession>A0ABS8Y2J5</accession>
<proteinExistence type="predicted"/>
<name>A0ABS8Y2J5_DATST</name>
<protein>
    <submittedName>
        <fullName evidence="1">Uncharacterized protein</fullName>
    </submittedName>
</protein>
<organism evidence="1 2">
    <name type="scientific">Datura stramonium</name>
    <name type="common">Jimsonweed</name>
    <name type="synonym">Common thornapple</name>
    <dbReference type="NCBI Taxonomy" id="4076"/>
    <lineage>
        <taxon>Eukaryota</taxon>
        <taxon>Viridiplantae</taxon>
        <taxon>Streptophyta</taxon>
        <taxon>Embryophyta</taxon>
        <taxon>Tracheophyta</taxon>
        <taxon>Spermatophyta</taxon>
        <taxon>Magnoliopsida</taxon>
        <taxon>eudicotyledons</taxon>
        <taxon>Gunneridae</taxon>
        <taxon>Pentapetalae</taxon>
        <taxon>asterids</taxon>
        <taxon>lamiids</taxon>
        <taxon>Solanales</taxon>
        <taxon>Solanaceae</taxon>
        <taxon>Solanoideae</taxon>
        <taxon>Datureae</taxon>
        <taxon>Datura</taxon>
    </lineage>
</organism>
<keyword evidence="2" id="KW-1185">Reference proteome</keyword>
<dbReference type="EMBL" id="JACEIK010019628">
    <property type="protein sequence ID" value="MCE5166158.1"/>
    <property type="molecule type" value="Genomic_DNA"/>
</dbReference>
<reference evidence="1 2" key="1">
    <citation type="journal article" date="2021" name="BMC Genomics">
        <title>Datura genome reveals duplications of psychoactive alkaloid biosynthetic genes and high mutation rate following tissue culture.</title>
        <authorList>
            <person name="Rajewski A."/>
            <person name="Carter-House D."/>
            <person name="Stajich J."/>
            <person name="Litt A."/>
        </authorList>
    </citation>
    <scope>NUCLEOTIDE SEQUENCE [LARGE SCALE GENOMIC DNA]</scope>
    <source>
        <strain evidence="1">AR-01</strain>
    </source>
</reference>
<evidence type="ECO:0000313" key="1">
    <source>
        <dbReference type="EMBL" id="MCE5166158.1"/>
    </source>
</evidence>
<dbReference type="Proteomes" id="UP000823775">
    <property type="component" value="Unassembled WGS sequence"/>
</dbReference>